<dbReference type="AlphaFoldDB" id="A0A0F9BWB0"/>
<comment type="caution">
    <text evidence="2">The sequence shown here is derived from an EMBL/GenBank/DDBJ whole genome shotgun (WGS) entry which is preliminary data.</text>
</comment>
<feature type="coiled-coil region" evidence="1">
    <location>
        <begin position="129"/>
        <end position="163"/>
    </location>
</feature>
<keyword evidence="1" id="KW-0175">Coiled coil</keyword>
<accession>A0A0F9BWB0</accession>
<evidence type="ECO:0000256" key="1">
    <source>
        <dbReference type="SAM" id="Coils"/>
    </source>
</evidence>
<dbReference type="EMBL" id="LAZR01047227">
    <property type="protein sequence ID" value="KKK94709.1"/>
    <property type="molecule type" value="Genomic_DNA"/>
</dbReference>
<gene>
    <name evidence="2" type="ORF">LCGC14_2680140</name>
</gene>
<proteinExistence type="predicted"/>
<feature type="non-terminal residue" evidence="2">
    <location>
        <position position="1"/>
    </location>
</feature>
<name>A0A0F9BWB0_9ZZZZ</name>
<reference evidence="2" key="1">
    <citation type="journal article" date="2015" name="Nature">
        <title>Complex archaea that bridge the gap between prokaryotes and eukaryotes.</title>
        <authorList>
            <person name="Spang A."/>
            <person name="Saw J.H."/>
            <person name="Jorgensen S.L."/>
            <person name="Zaremba-Niedzwiedzka K."/>
            <person name="Martijn J."/>
            <person name="Lind A.E."/>
            <person name="van Eijk R."/>
            <person name="Schleper C."/>
            <person name="Guy L."/>
            <person name="Ettema T.J."/>
        </authorList>
    </citation>
    <scope>NUCLEOTIDE SEQUENCE</scope>
</reference>
<evidence type="ECO:0000313" key="2">
    <source>
        <dbReference type="EMBL" id="KKK94709.1"/>
    </source>
</evidence>
<protein>
    <submittedName>
        <fullName evidence="2">Uncharacterized protein</fullName>
    </submittedName>
</protein>
<sequence length="176" mass="20453">SELSDLLVSIYPKDKMEEIDLTKLFLSRNNKTIRGVDYLARVKAISKELGFNGNLKTHAFRKYFCDTIDGVIYTIDGVEKKDDKFNHHLEGREPNYEDATYITSLKNLKKYYAKWMHVEKAICIDCIIVDNTNAETVKHKIKIAKLEEQLNISVKENSNLSLRLDKLEEIIKKLIK</sequence>
<organism evidence="2">
    <name type="scientific">marine sediment metagenome</name>
    <dbReference type="NCBI Taxonomy" id="412755"/>
    <lineage>
        <taxon>unclassified sequences</taxon>
        <taxon>metagenomes</taxon>
        <taxon>ecological metagenomes</taxon>
    </lineage>
</organism>